<dbReference type="VEuPathDB" id="FungiDB:MELLADRAFT_108318"/>
<feature type="region of interest" description="Disordered" evidence="1">
    <location>
        <begin position="188"/>
        <end position="208"/>
    </location>
</feature>
<feature type="compositionally biased region" description="Basic residues" evidence="1">
    <location>
        <begin position="254"/>
        <end position="278"/>
    </location>
</feature>
<dbReference type="Proteomes" id="UP000001072">
    <property type="component" value="Unassembled WGS sequence"/>
</dbReference>
<feature type="compositionally biased region" description="Basic and acidic residues" evidence="1">
    <location>
        <begin position="317"/>
        <end position="335"/>
    </location>
</feature>
<protein>
    <submittedName>
        <fullName evidence="2">Uncharacterized protein</fullName>
    </submittedName>
</protein>
<feature type="compositionally biased region" description="Low complexity" evidence="1">
    <location>
        <begin position="279"/>
        <end position="292"/>
    </location>
</feature>
<dbReference type="AlphaFoldDB" id="F4RSP9"/>
<feature type="compositionally biased region" description="Basic and acidic residues" evidence="1">
    <location>
        <begin position="234"/>
        <end position="253"/>
    </location>
</feature>
<feature type="region of interest" description="Disordered" evidence="1">
    <location>
        <begin position="234"/>
        <end position="416"/>
    </location>
</feature>
<organism evidence="3">
    <name type="scientific">Melampsora larici-populina (strain 98AG31 / pathotype 3-4-7)</name>
    <name type="common">Poplar leaf rust fungus</name>
    <dbReference type="NCBI Taxonomy" id="747676"/>
    <lineage>
        <taxon>Eukaryota</taxon>
        <taxon>Fungi</taxon>
        <taxon>Dikarya</taxon>
        <taxon>Basidiomycota</taxon>
        <taxon>Pucciniomycotina</taxon>
        <taxon>Pucciniomycetes</taxon>
        <taxon>Pucciniales</taxon>
        <taxon>Melampsoraceae</taxon>
        <taxon>Melampsora</taxon>
    </lineage>
</organism>
<feature type="compositionally biased region" description="Low complexity" evidence="1">
    <location>
        <begin position="135"/>
        <end position="144"/>
    </location>
</feature>
<feature type="compositionally biased region" description="Polar residues" evidence="1">
    <location>
        <begin position="35"/>
        <end position="49"/>
    </location>
</feature>
<dbReference type="GeneID" id="18923444"/>
<dbReference type="InParanoid" id="F4RSP9"/>
<keyword evidence="3" id="KW-1185">Reference proteome</keyword>
<dbReference type="HOGENOM" id="CLU_834400_0_0_1"/>
<dbReference type="EMBL" id="GL883117">
    <property type="protein sequence ID" value="EGG04658.1"/>
    <property type="molecule type" value="Genomic_DNA"/>
</dbReference>
<evidence type="ECO:0000313" key="3">
    <source>
        <dbReference type="Proteomes" id="UP000001072"/>
    </source>
</evidence>
<accession>F4RSP9</accession>
<gene>
    <name evidence="2" type="ORF">MELLADRAFT_108318</name>
</gene>
<evidence type="ECO:0000313" key="2">
    <source>
        <dbReference type="EMBL" id="EGG04658.1"/>
    </source>
</evidence>
<dbReference type="RefSeq" id="XP_007412097.1">
    <property type="nucleotide sequence ID" value="XM_007412035.1"/>
</dbReference>
<feature type="compositionally biased region" description="Polar residues" evidence="1">
    <location>
        <begin position="385"/>
        <end position="397"/>
    </location>
</feature>
<feature type="region of interest" description="Disordered" evidence="1">
    <location>
        <begin position="18"/>
        <end position="155"/>
    </location>
</feature>
<reference evidence="3" key="1">
    <citation type="journal article" date="2011" name="Proc. Natl. Acad. Sci. U.S.A.">
        <title>Obligate biotrophy features unraveled by the genomic analysis of rust fungi.</title>
        <authorList>
            <person name="Duplessis S."/>
            <person name="Cuomo C.A."/>
            <person name="Lin Y.-C."/>
            <person name="Aerts A."/>
            <person name="Tisserant E."/>
            <person name="Veneault-Fourrey C."/>
            <person name="Joly D.L."/>
            <person name="Hacquard S."/>
            <person name="Amselem J."/>
            <person name="Cantarel B.L."/>
            <person name="Chiu R."/>
            <person name="Coutinho P.M."/>
            <person name="Feau N."/>
            <person name="Field M."/>
            <person name="Frey P."/>
            <person name="Gelhaye E."/>
            <person name="Goldberg J."/>
            <person name="Grabherr M.G."/>
            <person name="Kodira C.D."/>
            <person name="Kohler A."/>
            <person name="Kuees U."/>
            <person name="Lindquist E.A."/>
            <person name="Lucas S.M."/>
            <person name="Mago R."/>
            <person name="Mauceli E."/>
            <person name="Morin E."/>
            <person name="Murat C."/>
            <person name="Pangilinan J.L."/>
            <person name="Park R."/>
            <person name="Pearson M."/>
            <person name="Quesneville H."/>
            <person name="Rouhier N."/>
            <person name="Sakthikumar S."/>
            <person name="Salamov A.A."/>
            <person name="Schmutz J."/>
            <person name="Selles B."/>
            <person name="Shapiro H."/>
            <person name="Tanguay P."/>
            <person name="Tuskan G.A."/>
            <person name="Henrissat B."/>
            <person name="Van de Peer Y."/>
            <person name="Rouze P."/>
            <person name="Ellis J.G."/>
            <person name="Dodds P.N."/>
            <person name="Schein J.E."/>
            <person name="Zhong S."/>
            <person name="Hamelin R.C."/>
            <person name="Grigoriev I.V."/>
            <person name="Szabo L.J."/>
            <person name="Martin F."/>
        </authorList>
    </citation>
    <scope>NUCLEOTIDE SEQUENCE [LARGE SCALE GENOMIC DNA]</scope>
    <source>
        <strain evidence="3">98AG31 / pathotype 3-4-7</strain>
    </source>
</reference>
<name>F4RSP9_MELLP</name>
<sequence>MIKAICEAEERKKAQEIRLIKQAEGRRKHAESRMPASTSGNQIGSQNPEGQMEDRLVNESNLTTVREEENLGGAALGEQVGDGDEDSEASDSAGSSGLATEGPSEEDVKPILKKLKSSRKRKSKTSRGEERKVSSSESSDDGVVIPGRKEKGGLFGDLIEKNQSNPIFNSGLHVRESPLYVCQLSSSKVKVTRGGANKHQTQRSLTARLADAVESENLESVRNLRRELDVAQSELEKARDLLGKSSKSEEGQSRKGKKKMKKSEKGKKKKSNRKRKRSSSPSGDGSSSGDSGRQVDVPAKSSKESDLSSDSESDSEYLAKSHVHSDDAVEHEGPRGGKQQKKQCGGNRGHNSGYQKSYQAANQTASQFQRRDRNSGKDWVALGQQHASNVASGSGTVSGPAKGGKKGIMTLGANER</sequence>
<feature type="compositionally biased region" description="Basic residues" evidence="1">
    <location>
        <begin position="111"/>
        <end position="125"/>
    </location>
</feature>
<proteinExistence type="predicted"/>
<dbReference type="KEGG" id="mlr:MELLADRAFT_108318"/>
<evidence type="ECO:0000256" key="1">
    <source>
        <dbReference type="SAM" id="MobiDB-lite"/>
    </source>
</evidence>
<feature type="compositionally biased region" description="Polar residues" evidence="1">
    <location>
        <begin position="349"/>
        <end position="368"/>
    </location>
</feature>